<dbReference type="InterPro" id="IPR003593">
    <property type="entry name" value="AAA+_ATPase"/>
</dbReference>
<dbReference type="AlphaFoldDB" id="A0A5C8ZIR9"/>
<dbReference type="GO" id="GO:0005524">
    <property type="term" value="F:ATP binding"/>
    <property type="evidence" value="ECO:0007669"/>
    <property type="project" value="UniProtKB-KW"/>
</dbReference>
<evidence type="ECO:0000313" key="6">
    <source>
        <dbReference type="EMBL" id="TXR57767.1"/>
    </source>
</evidence>
<evidence type="ECO:0000256" key="3">
    <source>
        <dbReference type="ARBA" id="ARBA00022741"/>
    </source>
</evidence>
<dbReference type="Gene3D" id="3.40.50.300">
    <property type="entry name" value="P-loop containing nucleotide triphosphate hydrolases"/>
    <property type="match status" value="1"/>
</dbReference>
<proteinExistence type="inferred from homology"/>
<evidence type="ECO:0000256" key="1">
    <source>
        <dbReference type="ARBA" id="ARBA00005417"/>
    </source>
</evidence>
<comment type="similarity">
    <text evidence="1">Belongs to the ABC transporter superfamily.</text>
</comment>
<dbReference type="PROSITE" id="PS50893">
    <property type="entry name" value="ABC_TRANSPORTER_2"/>
    <property type="match status" value="1"/>
</dbReference>
<comment type="caution">
    <text evidence="6">The sequence shown here is derived from an EMBL/GenBank/DDBJ whole genome shotgun (WGS) entry which is preliminary data.</text>
</comment>
<evidence type="ECO:0000259" key="5">
    <source>
        <dbReference type="PROSITE" id="PS50893"/>
    </source>
</evidence>
<dbReference type="SUPFAM" id="SSF52540">
    <property type="entry name" value="P-loop containing nucleoside triphosphate hydrolases"/>
    <property type="match status" value="1"/>
</dbReference>
<evidence type="ECO:0000256" key="4">
    <source>
        <dbReference type="ARBA" id="ARBA00022840"/>
    </source>
</evidence>
<reference evidence="6 7" key="1">
    <citation type="submission" date="2019-07" db="EMBL/GenBank/DDBJ databases">
        <title>Quadrisphaera sp. strain DD2A genome sequencing and assembly.</title>
        <authorList>
            <person name="Kim I."/>
        </authorList>
    </citation>
    <scope>NUCLEOTIDE SEQUENCE [LARGE SCALE GENOMIC DNA]</scope>
    <source>
        <strain evidence="6 7">DD2A</strain>
    </source>
</reference>
<keyword evidence="7" id="KW-1185">Reference proteome</keyword>
<organism evidence="6 7">
    <name type="scientific">Quadrisphaera setariae</name>
    <dbReference type="NCBI Taxonomy" id="2593304"/>
    <lineage>
        <taxon>Bacteria</taxon>
        <taxon>Bacillati</taxon>
        <taxon>Actinomycetota</taxon>
        <taxon>Actinomycetes</taxon>
        <taxon>Kineosporiales</taxon>
        <taxon>Kineosporiaceae</taxon>
        <taxon>Quadrisphaera</taxon>
    </lineage>
</organism>
<dbReference type="InterPro" id="IPR003439">
    <property type="entry name" value="ABC_transporter-like_ATP-bd"/>
</dbReference>
<protein>
    <submittedName>
        <fullName evidence="6">ATP-binding cassette domain-containing protein</fullName>
    </submittedName>
</protein>
<keyword evidence="3" id="KW-0547">Nucleotide-binding</keyword>
<feature type="domain" description="ABC transporter" evidence="5">
    <location>
        <begin position="38"/>
        <end position="262"/>
    </location>
</feature>
<dbReference type="InterPro" id="IPR027417">
    <property type="entry name" value="P-loop_NTPase"/>
</dbReference>
<keyword evidence="2" id="KW-0813">Transport</keyword>
<sequence>MHAAPGLPDGAPEVLPPWWSAGETATRDPLLWDSRAVIEALALSKRHGSRLAVDDLSFTAPDGAVTGLLGPAGAGKTTALRLAVGLDRGAGTVLVDGLPFAAHRRPSQAVGVALDARALHPGRTAVGHLRALAAGAGVPRRRVAEVLERVGLVGAERQRPAAMRRGAAVRLAVAGALLGRPRTLLLDDLTTHLDDDARAWLRQLVREHAEAGGCVLLAAGRAADVVDCADRLVVLRRGRLAASGPVADLLAHAGSAVLVRASDPGRLAGAVLRWGGSVDPLPDGALVVTGLDMAAVGEVARAEGVALHELTARLADLDSSLQSLELPETALVSGAPQPSGVGA</sequence>
<dbReference type="Proteomes" id="UP000321234">
    <property type="component" value="Unassembled WGS sequence"/>
</dbReference>
<accession>A0A5C8ZIR9</accession>
<dbReference type="OrthoDB" id="9804819at2"/>
<dbReference type="Pfam" id="PF00005">
    <property type="entry name" value="ABC_tran"/>
    <property type="match status" value="1"/>
</dbReference>
<dbReference type="SMART" id="SM00382">
    <property type="entry name" value="AAA"/>
    <property type="match status" value="1"/>
</dbReference>
<dbReference type="EMBL" id="VKAC01000001">
    <property type="protein sequence ID" value="TXR57767.1"/>
    <property type="molecule type" value="Genomic_DNA"/>
</dbReference>
<gene>
    <name evidence="6" type="ORF">FMM08_00405</name>
</gene>
<dbReference type="GO" id="GO:0016887">
    <property type="term" value="F:ATP hydrolysis activity"/>
    <property type="evidence" value="ECO:0007669"/>
    <property type="project" value="InterPro"/>
</dbReference>
<dbReference type="PANTHER" id="PTHR43335">
    <property type="entry name" value="ABC TRANSPORTER, ATP-BINDING PROTEIN"/>
    <property type="match status" value="1"/>
</dbReference>
<evidence type="ECO:0000313" key="7">
    <source>
        <dbReference type="Proteomes" id="UP000321234"/>
    </source>
</evidence>
<name>A0A5C8ZIR9_9ACTN</name>
<keyword evidence="4 6" id="KW-0067">ATP-binding</keyword>
<evidence type="ECO:0000256" key="2">
    <source>
        <dbReference type="ARBA" id="ARBA00022448"/>
    </source>
</evidence>
<dbReference type="PANTHER" id="PTHR43335:SF4">
    <property type="entry name" value="ABC TRANSPORTER, ATP-BINDING PROTEIN"/>
    <property type="match status" value="1"/>
</dbReference>